<sequence>MPRPSLWFSWRSTDLTALLASGLLVPTSAHTAVGIPETGTYMAQLAIGDEANARGCSAT</sequence>
<evidence type="ECO:0000313" key="2">
    <source>
        <dbReference type="EMBL" id="GAA0409394.1"/>
    </source>
</evidence>
<organism evidence="2 3">
    <name type="scientific">Streptomyces luteireticuli</name>
    <dbReference type="NCBI Taxonomy" id="173858"/>
    <lineage>
        <taxon>Bacteria</taxon>
        <taxon>Bacillati</taxon>
        <taxon>Actinomycetota</taxon>
        <taxon>Actinomycetes</taxon>
        <taxon>Kitasatosporales</taxon>
        <taxon>Streptomycetaceae</taxon>
        <taxon>Streptomyces</taxon>
    </lineage>
</organism>
<gene>
    <name evidence="2" type="ORF">GCM10010357_33100</name>
</gene>
<keyword evidence="3" id="KW-1185">Reference proteome</keyword>
<evidence type="ECO:0000313" key="3">
    <source>
        <dbReference type="Proteomes" id="UP001500879"/>
    </source>
</evidence>
<reference evidence="3" key="1">
    <citation type="journal article" date="2019" name="Int. J. Syst. Evol. Microbiol.">
        <title>The Global Catalogue of Microorganisms (GCM) 10K type strain sequencing project: providing services to taxonomists for standard genome sequencing and annotation.</title>
        <authorList>
            <consortium name="The Broad Institute Genomics Platform"/>
            <consortium name="The Broad Institute Genome Sequencing Center for Infectious Disease"/>
            <person name="Wu L."/>
            <person name="Ma J."/>
        </authorList>
    </citation>
    <scope>NUCLEOTIDE SEQUENCE [LARGE SCALE GENOMIC DNA]</scope>
    <source>
        <strain evidence="3">JCM 4788</strain>
    </source>
</reference>
<feature type="signal peptide" evidence="1">
    <location>
        <begin position="1"/>
        <end position="31"/>
    </location>
</feature>
<comment type="caution">
    <text evidence="2">The sequence shown here is derived from an EMBL/GenBank/DDBJ whole genome shotgun (WGS) entry which is preliminary data.</text>
</comment>
<evidence type="ECO:0000256" key="1">
    <source>
        <dbReference type="SAM" id="SignalP"/>
    </source>
</evidence>
<proteinExistence type="predicted"/>
<accession>A0ABP3IL90</accession>
<protein>
    <submittedName>
        <fullName evidence="2">Uncharacterized protein</fullName>
    </submittedName>
</protein>
<dbReference type="Proteomes" id="UP001500879">
    <property type="component" value="Unassembled WGS sequence"/>
</dbReference>
<dbReference type="EMBL" id="BAAABX010000035">
    <property type="protein sequence ID" value="GAA0409394.1"/>
    <property type="molecule type" value="Genomic_DNA"/>
</dbReference>
<keyword evidence="1" id="KW-0732">Signal</keyword>
<name>A0ABP3IL90_9ACTN</name>
<feature type="chain" id="PRO_5045041752" evidence="1">
    <location>
        <begin position="32"/>
        <end position="59"/>
    </location>
</feature>
<dbReference type="RefSeq" id="WP_344024822.1">
    <property type="nucleotide sequence ID" value="NZ_BAAABX010000035.1"/>
</dbReference>